<proteinExistence type="predicted"/>
<feature type="region of interest" description="Disordered" evidence="1">
    <location>
        <begin position="1"/>
        <end position="97"/>
    </location>
</feature>
<dbReference type="AlphaFoldDB" id="A0AAW1VJI2"/>
<dbReference type="Proteomes" id="UP001457282">
    <property type="component" value="Unassembled WGS sequence"/>
</dbReference>
<evidence type="ECO:0000256" key="1">
    <source>
        <dbReference type="SAM" id="MobiDB-lite"/>
    </source>
</evidence>
<dbReference type="EMBL" id="JBEDUW010000338">
    <property type="protein sequence ID" value="KAK9901049.1"/>
    <property type="molecule type" value="Genomic_DNA"/>
</dbReference>
<organism evidence="2 3">
    <name type="scientific">Rubus argutus</name>
    <name type="common">Southern blackberry</name>
    <dbReference type="NCBI Taxonomy" id="59490"/>
    <lineage>
        <taxon>Eukaryota</taxon>
        <taxon>Viridiplantae</taxon>
        <taxon>Streptophyta</taxon>
        <taxon>Embryophyta</taxon>
        <taxon>Tracheophyta</taxon>
        <taxon>Spermatophyta</taxon>
        <taxon>Magnoliopsida</taxon>
        <taxon>eudicotyledons</taxon>
        <taxon>Gunneridae</taxon>
        <taxon>Pentapetalae</taxon>
        <taxon>rosids</taxon>
        <taxon>fabids</taxon>
        <taxon>Rosales</taxon>
        <taxon>Rosaceae</taxon>
        <taxon>Rosoideae</taxon>
        <taxon>Rosoideae incertae sedis</taxon>
        <taxon>Rubus</taxon>
    </lineage>
</organism>
<gene>
    <name evidence="2" type="ORF">M0R45_002287</name>
</gene>
<sequence length="97" mass="11254">MTAPHLTLPPSQITIFNPTRATATSFSRRQSGNNEEQIEDQRRDERTRQRKKKKPDHSACFPARASLRARAPTPNLINLSVQKRKREKEEMKEEIEA</sequence>
<protein>
    <submittedName>
        <fullName evidence="2">Uncharacterized protein</fullName>
    </submittedName>
</protein>
<evidence type="ECO:0000313" key="3">
    <source>
        <dbReference type="Proteomes" id="UP001457282"/>
    </source>
</evidence>
<evidence type="ECO:0000313" key="2">
    <source>
        <dbReference type="EMBL" id="KAK9901049.1"/>
    </source>
</evidence>
<keyword evidence="3" id="KW-1185">Reference proteome</keyword>
<reference evidence="2 3" key="1">
    <citation type="journal article" date="2023" name="G3 (Bethesda)">
        <title>A chromosome-length genome assembly and annotation of blackberry (Rubus argutus, cv. 'Hillquist').</title>
        <authorList>
            <person name="Bruna T."/>
            <person name="Aryal R."/>
            <person name="Dudchenko O."/>
            <person name="Sargent D.J."/>
            <person name="Mead D."/>
            <person name="Buti M."/>
            <person name="Cavallini A."/>
            <person name="Hytonen T."/>
            <person name="Andres J."/>
            <person name="Pham M."/>
            <person name="Weisz D."/>
            <person name="Mascagni F."/>
            <person name="Usai G."/>
            <person name="Natali L."/>
            <person name="Bassil N."/>
            <person name="Fernandez G.E."/>
            <person name="Lomsadze A."/>
            <person name="Armour M."/>
            <person name="Olukolu B."/>
            <person name="Poorten T."/>
            <person name="Britton C."/>
            <person name="Davik J."/>
            <person name="Ashrafi H."/>
            <person name="Aiden E.L."/>
            <person name="Borodovsky M."/>
            <person name="Worthington M."/>
        </authorList>
    </citation>
    <scope>NUCLEOTIDE SEQUENCE [LARGE SCALE GENOMIC DNA]</scope>
    <source>
        <strain evidence="2">PI 553951</strain>
    </source>
</reference>
<accession>A0AAW1VJI2</accession>
<comment type="caution">
    <text evidence="2">The sequence shown here is derived from an EMBL/GenBank/DDBJ whole genome shotgun (WGS) entry which is preliminary data.</text>
</comment>
<feature type="compositionally biased region" description="Polar residues" evidence="1">
    <location>
        <begin position="9"/>
        <end position="34"/>
    </location>
</feature>
<name>A0AAW1VJI2_RUBAR</name>